<evidence type="ECO:0000313" key="10">
    <source>
        <dbReference type="EMBL" id="EDB8645724.1"/>
    </source>
</evidence>
<dbReference type="EMBL" id="DAAWEG010000008">
    <property type="protein sequence ID" value="HAF7574295.1"/>
    <property type="molecule type" value="Genomic_DNA"/>
</dbReference>
<dbReference type="EMBL" id="AAKPQN010000100">
    <property type="protein sequence ID" value="ECU3439582.1"/>
    <property type="molecule type" value="Genomic_DNA"/>
</dbReference>
<dbReference type="EMBL" id="AAIEKX010000021">
    <property type="protein sequence ID" value="ECD3523985.1"/>
    <property type="molecule type" value="Genomic_DNA"/>
</dbReference>
<comment type="caution">
    <text evidence="5">The sequence shown here is derived from an EMBL/GenBank/DDBJ whole genome shotgun (WGS) entry which is preliminary data.</text>
</comment>
<dbReference type="EMBL" id="AAHEJC010000022">
    <property type="protein sequence ID" value="EBV1816287.1"/>
    <property type="molecule type" value="Genomic_DNA"/>
</dbReference>
<evidence type="ECO:0000313" key="15">
    <source>
        <dbReference type="EMBL" id="HAF7574295.1"/>
    </source>
</evidence>
<dbReference type="EMBL" id="AAGVCK010000023">
    <property type="protein sequence ID" value="EBS3167477.1"/>
    <property type="molecule type" value="Genomic_DNA"/>
</dbReference>
<evidence type="ECO:0000313" key="12">
    <source>
        <dbReference type="EMBL" id="EDI4999877.1"/>
    </source>
</evidence>
<proteinExistence type="predicted"/>
<protein>
    <submittedName>
        <fullName evidence="5">Uncharacterized protein</fullName>
    </submittedName>
</protein>
<evidence type="ECO:0000313" key="4">
    <source>
        <dbReference type="EMBL" id="ECD3523985.1"/>
    </source>
</evidence>
<reference evidence="13" key="1">
    <citation type="journal article" date="2018" name="Genome Biol.">
        <title>SKESA: strategic k-mer extension for scrupulous assemblies.</title>
        <authorList>
            <person name="Souvorov A."/>
            <person name="Agarwala R."/>
            <person name="Lipman D.J."/>
        </authorList>
    </citation>
    <scope>NUCLEOTIDE SEQUENCE</scope>
    <source>
        <strain evidence="14">09-1997</strain>
        <strain evidence="13">11-2581</strain>
        <strain evidence="15">IP 11/88</strain>
    </source>
</reference>
<evidence type="ECO:0000313" key="11">
    <source>
        <dbReference type="EMBL" id="EDC6842281.1"/>
    </source>
</evidence>
<sequence>MYSLAPYFIRCYNKNNESKNVEERYDFLNRIGQYDLFSLLEQFILLHKDFEKIDDSKETYKFHHVTSKPKERFISGWMSLGHYGIKNDIINTDDNQLAFSKEENHADVKNYYFRFYIPLESRKGICLLYAYKKDGIKSVFQTEFSKFFTAKTNKNIQINPLTYDKAVLPWLEAETKEIRVIGFTAPRSIEDSISSLGDIDREYVLKPKKNGTFGKFKNFRNKGSEQGKLIEMLSDESTQIKVKVVMEGSTKTFSVGKSERSTMCQIEIDLEKVKVIAGNPEFDSLDSWASDLIKDLRKQIGL</sequence>
<dbReference type="EMBL" id="AALOXZ010000004">
    <property type="protein sequence ID" value="EDB8361444.1"/>
    <property type="molecule type" value="Genomic_DNA"/>
</dbReference>
<evidence type="ECO:0000313" key="1">
    <source>
        <dbReference type="EMBL" id="EBO1622841.1"/>
    </source>
</evidence>
<dbReference type="EMBL" id="AALOXL010000062">
    <property type="protein sequence ID" value="EDB8645724.1"/>
    <property type="molecule type" value="Genomic_DNA"/>
</dbReference>
<dbReference type="AlphaFoldDB" id="A0A3U7XP48"/>
<dbReference type="EMBL" id="DAARIN010000064">
    <property type="protein sequence ID" value="HAE2573450.1"/>
    <property type="molecule type" value="Genomic_DNA"/>
</dbReference>
<reference evidence="5" key="6">
    <citation type="submission" date="2019-03" db="EMBL/GenBank/DDBJ databases">
        <authorList>
            <person name="Ashton P.M."/>
            <person name="Dallman T."/>
            <person name="Nair S."/>
            <person name="De Pinna E."/>
            <person name="Peters T."/>
            <person name="Grant K."/>
        </authorList>
    </citation>
    <scope>NUCLEOTIDE SEQUENCE</scope>
    <source>
        <strain evidence="8">14873</strain>
        <strain evidence="5">301730</strain>
        <strain evidence="4">329866</strain>
        <strain evidence="3">394012</strain>
        <strain evidence="2">488731</strain>
    </source>
</reference>
<evidence type="ECO:0000313" key="8">
    <source>
        <dbReference type="EMBL" id="ECV7040264.1"/>
    </source>
</evidence>
<reference evidence="13" key="3">
    <citation type="submission" date="2018-07" db="EMBL/GenBank/DDBJ databases">
        <authorList>
            <consortium name="NCBI Pathogen Detection Project"/>
        </authorList>
    </citation>
    <scope>NUCLEOTIDE SEQUENCE</scope>
    <source>
        <strain evidence="14">09-1997</strain>
        <strain evidence="13">11-2581</strain>
        <strain evidence="15">IP 11/88</strain>
    </source>
</reference>
<evidence type="ECO:0000313" key="3">
    <source>
        <dbReference type="EMBL" id="EBV1816287.1"/>
    </source>
</evidence>
<evidence type="ECO:0000313" key="9">
    <source>
        <dbReference type="EMBL" id="EDB8361444.1"/>
    </source>
</evidence>
<evidence type="ECO:0000313" key="6">
    <source>
        <dbReference type="EMBL" id="ECU1447722.1"/>
    </source>
</evidence>
<dbReference type="EMBL" id="AALRTA010000003">
    <property type="protein sequence ID" value="EDC6842281.1"/>
    <property type="molecule type" value="Genomic_DNA"/>
</dbReference>
<dbReference type="EMBL" id="AAMLEE010000004">
    <property type="protein sequence ID" value="EDI4999877.1"/>
    <property type="molecule type" value="Genomic_DNA"/>
</dbReference>
<dbReference type="EMBL" id="AAKUAQ010000007">
    <property type="protein sequence ID" value="ECV7040264.1"/>
    <property type="molecule type" value="Genomic_DNA"/>
</dbReference>
<evidence type="ECO:0000313" key="7">
    <source>
        <dbReference type="EMBL" id="ECU3439582.1"/>
    </source>
</evidence>
<evidence type="ECO:0000313" key="14">
    <source>
        <dbReference type="EMBL" id="HAE7430286.1"/>
    </source>
</evidence>
<organism evidence="5">
    <name type="scientific">Salmonella muenchen</name>
    <dbReference type="NCBI Taxonomy" id="596"/>
    <lineage>
        <taxon>Bacteria</taxon>
        <taxon>Pseudomonadati</taxon>
        <taxon>Pseudomonadota</taxon>
        <taxon>Gammaproteobacteria</taxon>
        <taxon>Enterobacterales</taxon>
        <taxon>Enterobacteriaceae</taxon>
        <taxon>Salmonella</taxon>
    </lineage>
</organism>
<accession>A0A3U7XP48</accession>
<evidence type="ECO:0000313" key="5">
    <source>
        <dbReference type="EMBL" id="ECD4196824.1"/>
    </source>
</evidence>
<name>A0A3U7XP48_SALMU</name>
<dbReference type="EMBL" id="AAGHPZ010000007">
    <property type="protein sequence ID" value="EBO1622841.1"/>
    <property type="molecule type" value="Genomic_DNA"/>
</dbReference>
<reference evidence="12" key="4">
    <citation type="submission" date="2018-07" db="EMBL/GenBank/DDBJ databases">
        <authorList>
            <consortium name="PulseNet: The National Subtyping Network for Foodborne Disease Surveillance"/>
            <person name="Tarr C.L."/>
            <person name="Trees E."/>
            <person name="Katz L.S."/>
            <person name="Carleton-Romer H.A."/>
            <person name="Stroika S."/>
            <person name="Kucerova Z."/>
            <person name="Roache K.F."/>
            <person name="Sabol A.L."/>
            <person name="Besser J."/>
            <person name="Gerner-Smidt P."/>
        </authorList>
    </citation>
    <scope>NUCLEOTIDE SEQUENCE</scope>
    <source>
        <strain evidence="12">2015AM-2017</strain>
    </source>
</reference>
<reference evidence="7" key="5">
    <citation type="submission" date="2018-08" db="EMBL/GenBank/DDBJ databases">
        <authorList>
            <consortium name="NARMS: The National Antimicrobial Resistance Monitoring System"/>
        </authorList>
    </citation>
    <scope>NUCLEOTIDE SEQUENCE</scope>
    <source>
        <strain evidence="10">CVM N62444</strain>
        <strain evidence="9">CVM N62462</strain>
        <strain evidence="7">FSIS11812718</strain>
        <strain evidence="11">FSIS1607720</strain>
    </source>
</reference>
<evidence type="ECO:0000313" key="2">
    <source>
        <dbReference type="EMBL" id="EBS3167477.1"/>
    </source>
</evidence>
<gene>
    <name evidence="10" type="ORF">BCP69_23590</name>
    <name evidence="9" type="ORF">BCP87_10680</name>
    <name evidence="11" type="ORF">BI268_08060</name>
    <name evidence="12" type="ORF">CEY82_14000</name>
    <name evidence="6" type="ORF">DN941_24015</name>
    <name evidence="3" type="ORF">DNZ40_20720</name>
    <name evidence="2" type="ORF">DSR33_22210</name>
    <name evidence="7" type="ORF">DY550_24110</name>
    <name evidence="5" type="ORF">E0Y79_03855</name>
    <name evidence="1" type="ORF">EJP10_09685</name>
    <name evidence="4" type="ORF">EZ693_22415</name>
    <name evidence="13" type="ORF">G3328_004807</name>
    <name evidence="14" type="ORF">G4P04_001782</name>
    <name evidence="15" type="ORF">GNB45_002445</name>
    <name evidence="8" type="ORF">ZU22_08860</name>
</gene>
<evidence type="ECO:0000313" key="13">
    <source>
        <dbReference type="EMBL" id="HAE2573450.1"/>
    </source>
</evidence>
<dbReference type="RefSeq" id="WP_022544702.1">
    <property type="nucleotide sequence ID" value="NZ_CP051389.1"/>
</dbReference>
<dbReference type="EMBL" id="AAKPAF010000086">
    <property type="protein sequence ID" value="ECU1447722.1"/>
    <property type="molecule type" value="Genomic_DNA"/>
</dbReference>
<dbReference type="EMBL" id="AAIEQN010000005">
    <property type="protein sequence ID" value="ECD4196824.1"/>
    <property type="molecule type" value="Genomic_DNA"/>
</dbReference>
<dbReference type="EMBL" id="DAASXL010000004">
    <property type="protein sequence ID" value="HAE7430286.1"/>
    <property type="molecule type" value="Genomic_DNA"/>
</dbReference>
<reference evidence="6" key="2">
    <citation type="submission" date="2018-06" db="EMBL/GenBank/DDBJ databases">
        <authorList>
            <consortium name="GenomeTrakr network: Whole genome sequencing for foodborne pathogen traceback"/>
        </authorList>
    </citation>
    <scope>NUCLEOTIDE SEQUENCE</scope>
    <source>
        <strain evidence="1">FSIS11816371</strain>
        <strain evidence="6">FSIS21821808</strain>
    </source>
</reference>